<sequence length="114" mass="12217">MPQAKLLLSSVHHDVKIAAAALGSDQIRHTCVAVAALLDNHTGIALHRKAIIAAPSRPHGAALLLLSPLLPALLMQHPVRQTVKHGVKPVADSNSPSRRHFHLSRRHPSSPCLC</sequence>
<evidence type="ECO:0000256" key="1">
    <source>
        <dbReference type="SAM" id="MobiDB-lite"/>
    </source>
</evidence>
<keyword evidence="3" id="KW-1185">Reference proteome</keyword>
<accession>A0AAW1VXB1</accession>
<gene>
    <name evidence="2" type="ORF">M0R45_036357</name>
</gene>
<reference evidence="2 3" key="1">
    <citation type="journal article" date="2023" name="G3 (Bethesda)">
        <title>A chromosome-length genome assembly and annotation of blackberry (Rubus argutus, cv. 'Hillquist').</title>
        <authorList>
            <person name="Bruna T."/>
            <person name="Aryal R."/>
            <person name="Dudchenko O."/>
            <person name="Sargent D.J."/>
            <person name="Mead D."/>
            <person name="Buti M."/>
            <person name="Cavallini A."/>
            <person name="Hytonen T."/>
            <person name="Andres J."/>
            <person name="Pham M."/>
            <person name="Weisz D."/>
            <person name="Mascagni F."/>
            <person name="Usai G."/>
            <person name="Natali L."/>
            <person name="Bassil N."/>
            <person name="Fernandez G.E."/>
            <person name="Lomsadze A."/>
            <person name="Armour M."/>
            <person name="Olukolu B."/>
            <person name="Poorten T."/>
            <person name="Britton C."/>
            <person name="Davik J."/>
            <person name="Ashrafi H."/>
            <person name="Aiden E.L."/>
            <person name="Borodovsky M."/>
            <person name="Worthington M."/>
        </authorList>
    </citation>
    <scope>NUCLEOTIDE SEQUENCE [LARGE SCALE GENOMIC DNA]</scope>
    <source>
        <strain evidence="2">PI 553951</strain>
    </source>
</reference>
<proteinExistence type="predicted"/>
<organism evidence="2 3">
    <name type="scientific">Rubus argutus</name>
    <name type="common">Southern blackberry</name>
    <dbReference type="NCBI Taxonomy" id="59490"/>
    <lineage>
        <taxon>Eukaryota</taxon>
        <taxon>Viridiplantae</taxon>
        <taxon>Streptophyta</taxon>
        <taxon>Embryophyta</taxon>
        <taxon>Tracheophyta</taxon>
        <taxon>Spermatophyta</taxon>
        <taxon>Magnoliopsida</taxon>
        <taxon>eudicotyledons</taxon>
        <taxon>Gunneridae</taxon>
        <taxon>Pentapetalae</taxon>
        <taxon>rosids</taxon>
        <taxon>fabids</taxon>
        <taxon>Rosales</taxon>
        <taxon>Rosaceae</taxon>
        <taxon>Rosoideae</taxon>
        <taxon>Rosoideae incertae sedis</taxon>
        <taxon>Rubus</taxon>
    </lineage>
</organism>
<protein>
    <submittedName>
        <fullName evidence="2">Uncharacterized protein</fullName>
    </submittedName>
</protein>
<comment type="caution">
    <text evidence="2">The sequence shown here is derived from an EMBL/GenBank/DDBJ whole genome shotgun (WGS) entry which is preliminary data.</text>
</comment>
<evidence type="ECO:0000313" key="3">
    <source>
        <dbReference type="Proteomes" id="UP001457282"/>
    </source>
</evidence>
<dbReference type="Proteomes" id="UP001457282">
    <property type="component" value="Unassembled WGS sequence"/>
</dbReference>
<dbReference type="EMBL" id="JBEDUW010000007">
    <property type="protein sequence ID" value="KAK9912495.1"/>
    <property type="molecule type" value="Genomic_DNA"/>
</dbReference>
<evidence type="ECO:0000313" key="2">
    <source>
        <dbReference type="EMBL" id="KAK9912495.1"/>
    </source>
</evidence>
<feature type="compositionally biased region" description="Basic residues" evidence="1">
    <location>
        <begin position="97"/>
        <end position="108"/>
    </location>
</feature>
<feature type="region of interest" description="Disordered" evidence="1">
    <location>
        <begin position="86"/>
        <end position="114"/>
    </location>
</feature>
<name>A0AAW1VXB1_RUBAR</name>
<dbReference type="AlphaFoldDB" id="A0AAW1VXB1"/>